<evidence type="ECO:0000256" key="2">
    <source>
        <dbReference type="ARBA" id="ARBA00022741"/>
    </source>
</evidence>
<dbReference type="PANTHER" id="PTHR15045:SF1">
    <property type="entry name" value="FUCOSE-1-PHOSPHATE GUANYLYLTRANSFERASE"/>
    <property type="match status" value="1"/>
</dbReference>
<keyword evidence="1" id="KW-0808">Transferase</keyword>
<evidence type="ECO:0000256" key="1">
    <source>
        <dbReference type="ARBA" id="ARBA00022679"/>
    </source>
</evidence>
<sequence length="501" mass="56585">MLRWKAEKREKAGLSLIFEGCKFPLSESYLIRGIAPSFSTLWRLEIYDNFQITDKLARSVARCCPNLETFCVSGCPSISALSALALMETAFFRVSQMLTVHMEKTAFDVDQPSNALFYQPLKYKPLQFEYKTCSMFNCSRKTMWDLLILTAGSESQKCDFETHLSEIDISDYCRDTVVIADYPPGVRIGSGGATLNALQSLGGQRVGQKVRITKFKHIGSLHKSATCLLLSAPLFLKCCLEKRKEKTALYMSLSAALPAGLLVSASDVLEDVSTSAQCYSSSDMILFATELDTKVFSFFWMSWWICEQLVKLWKLRGPCTIETCCYGDFMRPLGYEPLLDYLEEGRRILLIGSGSLLEYCNLKDAQIGSGCILSGCESSERFSLDDYSILFTLCTTKHEHRYITVLLHIDDEVKVKKPTLCWMGKETHLKETSLWNAKLFPVERSRQASLHATLSIAKGRKTTRELISISEAVTTSDTQEMVGFRRQLKHKHLANKLTKNH</sequence>
<dbReference type="GO" id="GO:0042350">
    <property type="term" value="P:GDP-L-fucose biosynthetic process"/>
    <property type="evidence" value="ECO:0007669"/>
    <property type="project" value="UniProtKB-ARBA"/>
</dbReference>
<evidence type="ECO:0000313" key="4">
    <source>
        <dbReference type="Proteomes" id="UP000035642"/>
    </source>
</evidence>
<dbReference type="AlphaFoldDB" id="A0A158PBW7"/>
<dbReference type="SUPFAM" id="SSF52047">
    <property type="entry name" value="RNI-like"/>
    <property type="match status" value="1"/>
</dbReference>
<dbReference type="InterPro" id="IPR012887">
    <property type="entry name" value="GDP_fucose_pyrophosphorylase"/>
</dbReference>
<organism evidence="4 5">
    <name type="scientific">Angiostrongylus cantonensis</name>
    <name type="common">Rat lungworm</name>
    <dbReference type="NCBI Taxonomy" id="6313"/>
    <lineage>
        <taxon>Eukaryota</taxon>
        <taxon>Metazoa</taxon>
        <taxon>Ecdysozoa</taxon>
        <taxon>Nematoda</taxon>
        <taxon>Chromadorea</taxon>
        <taxon>Rhabditida</taxon>
        <taxon>Rhabditina</taxon>
        <taxon>Rhabditomorpha</taxon>
        <taxon>Strongyloidea</taxon>
        <taxon>Metastrongylidae</taxon>
        <taxon>Angiostrongylus</taxon>
    </lineage>
</organism>
<dbReference type="WBParaSite" id="ACAC_0001155901-mRNA-1">
    <property type="protein sequence ID" value="ACAC_0001155901-mRNA-1"/>
    <property type="gene ID" value="ACAC_0001155901"/>
</dbReference>
<evidence type="ECO:0000259" key="3">
    <source>
        <dbReference type="Pfam" id="PF07959"/>
    </source>
</evidence>
<protein>
    <submittedName>
        <fullName evidence="5">Fucokinase domain-containing protein</fullName>
    </submittedName>
</protein>
<keyword evidence="2" id="KW-0547">Nucleotide-binding</keyword>
<dbReference type="GO" id="GO:0016772">
    <property type="term" value="F:transferase activity, transferring phosphorus-containing groups"/>
    <property type="evidence" value="ECO:0007669"/>
    <property type="project" value="InterPro"/>
</dbReference>
<dbReference type="InterPro" id="IPR032675">
    <property type="entry name" value="LRR_dom_sf"/>
</dbReference>
<dbReference type="Gene3D" id="3.80.10.10">
    <property type="entry name" value="Ribonuclease Inhibitor"/>
    <property type="match status" value="1"/>
</dbReference>
<keyword evidence="4" id="KW-1185">Reference proteome</keyword>
<accession>A0A158PBW7</accession>
<dbReference type="Pfam" id="PF07959">
    <property type="entry name" value="Fucose_pyrophosphorylase"/>
    <property type="match status" value="1"/>
</dbReference>
<feature type="domain" description="GDP-fucose pyrophosphorylase" evidence="3">
    <location>
        <begin position="351"/>
        <end position="443"/>
    </location>
</feature>
<evidence type="ECO:0000313" key="5">
    <source>
        <dbReference type="WBParaSite" id="ACAC_0001155901-mRNA-1"/>
    </source>
</evidence>
<dbReference type="PANTHER" id="PTHR15045">
    <property type="entry name" value="FUCOSE-1-PHOSPHATE GUANYLYLTRANSFERASE"/>
    <property type="match status" value="1"/>
</dbReference>
<dbReference type="GO" id="GO:0000166">
    <property type="term" value="F:nucleotide binding"/>
    <property type="evidence" value="ECO:0007669"/>
    <property type="project" value="UniProtKB-KW"/>
</dbReference>
<reference evidence="5" key="2">
    <citation type="submission" date="2016-04" db="UniProtKB">
        <authorList>
            <consortium name="WormBaseParasite"/>
        </authorList>
    </citation>
    <scope>IDENTIFICATION</scope>
</reference>
<dbReference type="STRING" id="6313.A0A158PBW7"/>
<reference evidence="4" key="1">
    <citation type="submission" date="2012-09" db="EMBL/GenBank/DDBJ databases">
        <authorList>
            <person name="Martin A.A."/>
        </authorList>
    </citation>
    <scope>NUCLEOTIDE SEQUENCE</scope>
</reference>
<proteinExistence type="predicted"/>
<name>A0A158PBW7_ANGCA</name>
<dbReference type="Proteomes" id="UP000035642">
    <property type="component" value="Unassembled WGS sequence"/>
</dbReference>